<evidence type="ECO:0000313" key="7">
    <source>
        <dbReference type="Proteomes" id="UP000553209"/>
    </source>
</evidence>
<evidence type="ECO:0000313" key="6">
    <source>
        <dbReference type="EMBL" id="NKZ00680.1"/>
    </source>
</evidence>
<dbReference type="InterPro" id="IPR001867">
    <property type="entry name" value="OmpR/PhoB-type_DNA-bd"/>
</dbReference>
<gene>
    <name evidence="6" type="ORF">HGB44_23875</name>
</gene>
<evidence type="ECO:0000256" key="2">
    <source>
        <dbReference type="PROSITE-ProRule" id="PRU00169"/>
    </source>
</evidence>
<dbReference type="CDD" id="cd00383">
    <property type="entry name" value="trans_reg_C"/>
    <property type="match status" value="1"/>
</dbReference>
<name>A0A7X6MGN3_9ACTN</name>
<dbReference type="RefSeq" id="WP_061081492.1">
    <property type="nucleotide sequence ID" value="NZ_JAAXPG010000026.1"/>
</dbReference>
<dbReference type="EMBL" id="JAAXPG010000026">
    <property type="protein sequence ID" value="NKZ00680.1"/>
    <property type="molecule type" value="Genomic_DNA"/>
</dbReference>
<dbReference type="InterPro" id="IPR001789">
    <property type="entry name" value="Sig_transdc_resp-reg_receiver"/>
</dbReference>
<dbReference type="GO" id="GO:0000156">
    <property type="term" value="F:phosphorelay response regulator activity"/>
    <property type="evidence" value="ECO:0007669"/>
    <property type="project" value="TreeGrafter"/>
</dbReference>
<keyword evidence="1 3" id="KW-0238">DNA-binding</keyword>
<dbReference type="SUPFAM" id="SSF46894">
    <property type="entry name" value="C-terminal effector domain of the bipartite response regulators"/>
    <property type="match status" value="1"/>
</dbReference>
<dbReference type="SMART" id="SM00448">
    <property type="entry name" value="REC"/>
    <property type="match status" value="1"/>
</dbReference>
<sequence>MRVLVVDHGEDPAQPTASWLRAAGFAVDTAPDGETALYKLAVNEYGVMLLERALPGLSGNEVCRAATALHGQVRVLMVSSPTSPKERLAGFELGADDYLTRPLDREEMIARVRALARRPGRADPPVLERSGLRLNSTRYEASRNGRPLHLSPKQFGVLEELLRADGAPVSAEALLERVWDENIDPFTTIVRVTIRSLRRKLGAPNPIQTVPRVGYRLM</sequence>
<feature type="domain" description="Response regulatory" evidence="4">
    <location>
        <begin position="2"/>
        <end position="116"/>
    </location>
</feature>
<dbReference type="AlphaFoldDB" id="A0A7X6MGN3"/>
<dbReference type="SMART" id="SM00862">
    <property type="entry name" value="Trans_reg_C"/>
    <property type="match status" value="1"/>
</dbReference>
<dbReference type="PANTHER" id="PTHR48111:SF36">
    <property type="entry name" value="TRANSCRIPTIONAL REGULATORY PROTEIN CUTR"/>
    <property type="match status" value="1"/>
</dbReference>
<dbReference type="GO" id="GO:0006355">
    <property type="term" value="P:regulation of DNA-templated transcription"/>
    <property type="evidence" value="ECO:0007669"/>
    <property type="project" value="InterPro"/>
</dbReference>
<feature type="domain" description="OmpR/PhoB-type" evidence="5">
    <location>
        <begin position="124"/>
        <end position="218"/>
    </location>
</feature>
<dbReference type="Gene3D" id="3.40.50.2300">
    <property type="match status" value="1"/>
</dbReference>
<dbReference type="Pfam" id="PF00486">
    <property type="entry name" value="Trans_reg_C"/>
    <property type="match status" value="1"/>
</dbReference>
<comment type="caution">
    <text evidence="2">Lacks conserved residue(s) required for the propagation of feature annotation.</text>
</comment>
<dbReference type="InterPro" id="IPR011006">
    <property type="entry name" value="CheY-like_superfamily"/>
</dbReference>
<dbReference type="InterPro" id="IPR016032">
    <property type="entry name" value="Sig_transdc_resp-reg_C-effctor"/>
</dbReference>
<dbReference type="Proteomes" id="UP000553209">
    <property type="component" value="Unassembled WGS sequence"/>
</dbReference>
<dbReference type="Gene3D" id="1.10.10.10">
    <property type="entry name" value="Winged helix-like DNA-binding domain superfamily/Winged helix DNA-binding domain"/>
    <property type="match status" value="1"/>
</dbReference>
<evidence type="ECO:0000256" key="3">
    <source>
        <dbReference type="PROSITE-ProRule" id="PRU01091"/>
    </source>
</evidence>
<reference evidence="6 7" key="1">
    <citation type="submission" date="2020-04" db="EMBL/GenBank/DDBJ databases">
        <title>MicrobeNet Type strains.</title>
        <authorList>
            <person name="Nicholson A.C."/>
        </authorList>
    </citation>
    <scope>NUCLEOTIDE SEQUENCE [LARGE SCALE GENOMIC DNA]</scope>
    <source>
        <strain evidence="6 7">ATCC 23612</strain>
    </source>
</reference>
<proteinExistence type="predicted"/>
<dbReference type="PROSITE" id="PS50110">
    <property type="entry name" value="RESPONSE_REGULATORY"/>
    <property type="match status" value="1"/>
</dbReference>
<protein>
    <submittedName>
        <fullName evidence="6">Response regulator transcription factor</fullName>
    </submittedName>
</protein>
<keyword evidence="7" id="KW-1185">Reference proteome</keyword>
<accession>A0A7X6MGN3</accession>
<dbReference type="SUPFAM" id="SSF52172">
    <property type="entry name" value="CheY-like"/>
    <property type="match status" value="1"/>
</dbReference>
<dbReference type="PANTHER" id="PTHR48111">
    <property type="entry name" value="REGULATOR OF RPOS"/>
    <property type="match status" value="1"/>
</dbReference>
<dbReference type="GO" id="GO:0000976">
    <property type="term" value="F:transcription cis-regulatory region binding"/>
    <property type="evidence" value="ECO:0007669"/>
    <property type="project" value="TreeGrafter"/>
</dbReference>
<organism evidence="6 7">
    <name type="scientific">Nocardiopsis alborubida</name>
    <dbReference type="NCBI Taxonomy" id="146802"/>
    <lineage>
        <taxon>Bacteria</taxon>
        <taxon>Bacillati</taxon>
        <taxon>Actinomycetota</taxon>
        <taxon>Actinomycetes</taxon>
        <taxon>Streptosporangiales</taxon>
        <taxon>Nocardiopsidaceae</taxon>
        <taxon>Nocardiopsis</taxon>
    </lineage>
</organism>
<feature type="DNA-binding region" description="OmpR/PhoB-type" evidence="3">
    <location>
        <begin position="124"/>
        <end position="218"/>
    </location>
</feature>
<dbReference type="GO" id="GO:0032993">
    <property type="term" value="C:protein-DNA complex"/>
    <property type="evidence" value="ECO:0007669"/>
    <property type="project" value="TreeGrafter"/>
</dbReference>
<comment type="caution">
    <text evidence="6">The sequence shown here is derived from an EMBL/GenBank/DDBJ whole genome shotgun (WGS) entry which is preliminary data.</text>
</comment>
<dbReference type="GO" id="GO:0005829">
    <property type="term" value="C:cytosol"/>
    <property type="evidence" value="ECO:0007669"/>
    <property type="project" value="TreeGrafter"/>
</dbReference>
<evidence type="ECO:0000259" key="4">
    <source>
        <dbReference type="PROSITE" id="PS50110"/>
    </source>
</evidence>
<dbReference type="InterPro" id="IPR036388">
    <property type="entry name" value="WH-like_DNA-bd_sf"/>
</dbReference>
<dbReference type="Pfam" id="PF00072">
    <property type="entry name" value="Response_reg"/>
    <property type="match status" value="1"/>
</dbReference>
<evidence type="ECO:0000259" key="5">
    <source>
        <dbReference type="PROSITE" id="PS51755"/>
    </source>
</evidence>
<evidence type="ECO:0000256" key="1">
    <source>
        <dbReference type="ARBA" id="ARBA00023125"/>
    </source>
</evidence>
<dbReference type="InterPro" id="IPR039420">
    <property type="entry name" value="WalR-like"/>
</dbReference>
<dbReference type="PROSITE" id="PS51755">
    <property type="entry name" value="OMPR_PHOB"/>
    <property type="match status" value="1"/>
</dbReference>